<comment type="caution">
    <text evidence="2">The sequence shown here is derived from an EMBL/GenBank/DDBJ whole genome shotgun (WGS) entry which is preliminary data.</text>
</comment>
<dbReference type="PROSITE" id="PS51257">
    <property type="entry name" value="PROKAR_LIPOPROTEIN"/>
    <property type="match status" value="1"/>
</dbReference>
<proteinExistence type="predicted"/>
<protein>
    <submittedName>
        <fullName evidence="2">Uncharacterized protein</fullName>
    </submittedName>
</protein>
<dbReference type="EMBL" id="JBHUOX010000014">
    <property type="protein sequence ID" value="MFD3002176.1"/>
    <property type="molecule type" value="Genomic_DNA"/>
</dbReference>
<name>A0ABW6BX62_9BACT</name>
<evidence type="ECO:0000313" key="2">
    <source>
        <dbReference type="EMBL" id="MFD3002176.1"/>
    </source>
</evidence>
<gene>
    <name evidence="2" type="ORF">ACFS7Z_17530</name>
</gene>
<keyword evidence="3" id="KW-1185">Reference proteome</keyword>
<sequence length="56" mass="6010">MKKPILMLLAAGLFTFASCESTESRTEEGAEEVGEGMEEGAEEVEEGVEEGAEEIE</sequence>
<accession>A0ABW6BX62</accession>
<evidence type="ECO:0000256" key="1">
    <source>
        <dbReference type="SAM" id="MobiDB-lite"/>
    </source>
</evidence>
<feature type="compositionally biased region" description="Acidic residues" evidence="1">
    <location>
        <begin position="29"/>
        <end position="56"/>
    </location>
</feature>
<dbReference type="Proteomes" id="UP001597641">
    <property type="component" value="Unassembled WGS sequence"/>
</dbReference>
<evidence type="ECO:0000313" key="3">
    <source>
        <dbReference type="Proteomes" id="UP001597641"/>
    </source>
</evidence>
<organism evidence="2 3">
    <name type="scientific">Pontibacter toksunensis</name>
    <dbReference type="NCBI Taxonomy" id="1332631"/>
    <lineage>
        <taxon>Bacteria</taxon>
        <taxon>Pseudomonadati</taxon>
        <taxon>Bacteroidota</taxon>
        <taxon>Cytophagia</taxon>
        <taxon>Cytophagales</taxon>
        <taxon>Hymenobacteraceae</taxon>
        <taxon>Pontibacter</taxon>
    </lineage>
</organism>
<feature type="region of interest" description="Disordered" evidence="1">
    <location>
        <begin position="20"/>
        <end position="56"/>
    </location>
</feature>
<dbReference type="RefSeq" id="WP_377487358.1">
    <property type="nucleotide sequence ID" value="NZ_JBHUOX010000014.1"/>
</dbReference>
<reference evidence="3" key="1">
    <citation type="journal article" date="2019" name="Int. J. Syst. Evol. Microbiol.">
        <title>The Global Catalogue of Microorganisms (GCM) 10K type strain sequencing project: providing services to taxonomists for standard genome sequencing and annotation.</title>
        <authorList>
            <consortium name="The Broad Institute Genomics Platform"/>
            <consortium name="The Broad Institute Genome Sequencing Center for Infectious Disease"/>
            <person name="Wu L."/>
            <person name="Ma J."/>
        </authorList>
    </citation>
    <scope>NUCLEOTIDE SEQUENCE [LARGE SCALE GENOMIC DNA]</scope>
    <source>
        <strain evidence="3">KCTC 23984</strain>
    </source>
</reference>